<feature type="active site" description="Proton donor/acceptor" evidence="10">
    <location>
        <position position="166"/>
    </location>
</feature>
<organism evidence="16 17">
    <name type="scientific">Aspergillus sclerotialis</name>
    <dbReference type="NCBI Taxonomy" id="2070753"/>
    <lineage>
        <taxon>Eukaryota</taxon>
        <taxon>Fungi</taxon>
        <taxon>Dikarya</taxon>
        <taxon>Ascomycota</taxon>
        <taxon>Pezizomycotina</taxon>
        <taxon>Eurotiomycetes</taxon>
        <taxon>Eurotiomycetidae</taxon>
        <taxon>Eurotiales</taxon>
        <taxon>Aspergillaceae</taxon>
        <taxon>Aspergillus</taxon>
        <taxon>Aspergillus subgen. Polypaecilum</taxon>
    </lineage>
</organism>
<dbReference type="EMBL" id="MVGC01000066">
    <property type="protein sequence ID" value="RJE24854.1"/>
    <property type="molecule type" value="Genomic_DNA"/>
</dbReference>
<evidence type="ECO:0000256" key="6">
    <source>
        <dbReference type="ARBA" id="ARBA00022801"/>
    </source>
</evidence>
<evidence type="ECO:0000256" key="7">
    <source>
        <dbReference type="ARBA" id="ARBA00022833"/>
    </source>
</evidence>
<dbReference type="InterPro" id="IPR010666">
    <property type="entry name" value="Znf_GRF"/>
</dbReference>
<feature type="binding site" evidence="11">
    <location>
        <position position="284"/>
    </location>
    <ligand>
        <name>Mg(2+)</name>
        <dbReference type="ChEBI" id="CHEBI:18420"/>
        <label>1</label>
    </ligand>
</feature>
<evidence type="ECO:0000256" key="9">
    <source>
        <dbReference type="ARBA" id="ARBA00023242"/>
    </source>
</evidence>
<dbReference type="InterPro" id="IPR036691">
    <property type="entry name" value="Endo/exonu/phosph_ase_sf"/>
</dbReference>
<dbReference type="PROSITE" id="PS00728">
    <property type="entry name" value="AP_NUCLEASE_F1_3"/>
    <property type="match status" value="1"/>
</dbReference>
<dbReference type="Pfam" id="PF03372">
    <property type="entry name" value="Exo_endo_phos"/>
    <property type="match status" value="1"/>
</dbReference>
<reference evidence="17" key="1">
    <citation type="submission" date="2017-02" db="EMBL/GenBank/DDBJ databases">
        <authorList>
            <person name="Tafer H."/>
            <person name="Lopandic K."/>
        </authorList>
    </citation>
    <scope>NUCLEOTIDE SEQUENCE [LARGE SCALE GENOMIC DNA]</scope>
    <source>
        <strain evidence="17">CBS 366.77</strain>
    </source>
</reference>
<keyword evidence="5 13" id="KW-0863">Zinc-finger</keyword>
<feature type="binding site" evidence="11">
    <location>
        <position position="14"/>
    </location>
    <ligand>
        <name>Mg(2+)</name>
        <dbReference type="ChEBI" id="CHEBI:18420"/>
        <label>1</label>
    </ligand>
</feature>
<evidence type="ECO:0000256" key="12">
    <source>
        <dbReference type="PIRSR" id="PIRSR604808-3"/>
    </source>
</evidence>
<dbReference type="GO" id="GO:0016829">
    <property type="term" value="F:lyase activity"/>
    <property type="evidence" value="ECO:0007669"/>
    <property type="project" value="UniProtKB-KW"/>
</dbReference>
<dbReference type="GO" id="GO:0003677">
    <property type="term" value="F:DNA binding"/>
    <property type="evidence" value="ECO:0007669"/>
    <property type="project" value="InterPro"/>
</dbReference>
<feature type="site" description="Important for catalytic activity" evidence="12">
    <location>
        <position position="258"/>
    </location>
</feature>
<evidence type="ECO:0000256" key="14">
    <source>
        <dbReference type="SAM" id="MobiDB-lite"/>
    </source>
</evidence>
<evidence type="ECO:0000313" key="17">
    <source>
        <dbReference type="Proteomes" id="UP000266188"/>
    </source>
</evidence>
<dbReference type="OrthoDB" id="391817at2759"/>
<dbReference type="GO" id="GO:0008081">
    <property type="term" value="F:phosphoric diester hydrolase activity"/>
    <property type="evidence" value="ECO:0007669"/>
    <property type="project" value="TreeGrafter"/>
</dbReference>
<keyword evidence="4 11" id="KW-0479">Metal-binding</keyword>
<keyword evidence="9" id="KW-0539">Nucleus</keyword>
<keyword evidence="17" id="KW-1185">Reference proteome</keyword>
<name>A0A3A2ZZP8_9EURO</name>
<feature type="active site" evidence="10">
    <location>
        <position position="127"/>
    </location>
</feature>
<feature type="site" description="Interaction with DNA substrate" evidence="12">
    <location>
        <position position="284"/>
    </location>
</feature>
<evidence type="ECO:0000256" key="8">
    <source>
        <dbReference type="ARBA" id="ARBA00022842"/>
    </source>
</evidence>
<comment type="cofactor">
    <cofactor evidence="11">
        <name>Mg(2+)</name>
        <dbReference type="ChEBI" id="CHEBI:18420"/>
    </cofactor>
    <cofactor evidence="11">
        <name>Mn(2+)</name>
        <dbReference type="ChEBI" id="CHEBI:29035"/>
    </cofactor>
    <text evidence="11">Probably binds two magnesium or manganese ions per subunit.</text>
</comment>
<gene>
    <name evidence="16" type="ORF">PHISCL_02808</name>
</gene>
<keyword evidence="8 11" id="KW-0460">Magnesium</keyword>
<feature type="binding site" evidence="11">
    <location>
        <position position="166"/>
    </location>
    <ligand>
        <name>Mg(2+)</name>
        <dbReference type="ChEBI" id="CHEBI:18420"/>
        <label>1</label>
    </ligand>
</feature>
<dbReference type="PANTHER" id="PTHR22748:SF4">
    <property type="entry name" value="DNA-(APURINIC OR APYRIMIDINIC SITE) ENDONUCLEASE 2"/>
    <property type="match status" value="1"/>
</dbReference>
<evidence type="ECO:0000256" key="11">
    <source>
        <dbReference type="PIRSR" id="PIRSR604808-2"/>
    </source>
</evidence>
<dbReference type="PROSITE" id="PS51435">
    <property type="entry name" value="AP_NUCLEASE_F1_4"/>
    <property type="match status" value="1"/>
</dbReference>
<feature type="region of interest" description="Disordered" evidence="14">
    <location>
        <begin position="464"/>
        <end position="502"/>
    </location>
</feature>
<evidence type="ECO:0000313" key="16">
    <source>
        <dbReference type="EMBL" id="RJE24854.1"/>
    </source>
</evidence>
<dbReference type="SUPFAM" id="SSF56219">
    <property type="entry name" value="DNase I-like"/>
    <property type="match status" value="1"/>
</dbReference>
<dbReference type="PANTHER" id="PTHR22748">
    <property type="entry name" value="AP ENDONUCLEASE"/>
    <property type="match status" value="1"/>
</dbReference>
<evidence type="ECO:0000256" key="3">
    <source>
        <dbReference type="ARBA" id="ARBA00013541"/>
    </source>
</evidence>
<dbReference type="AlphaFoldDB" id="A0A3A2ZZP8"/>
<dbReference type="Gene3D" id="3.60.10.10">
    <property type="entry name" value="Endonuclease/exonuclease/phosphatase"/>
    <property type="match status" value="1"/>
</dbReference>
<feature type="domain" description="GRF-type" evidence="15">
    <location>
        <begin position="548"/>
        <end position="601"/>
    </location>
</feature>
<evidence type="ECO:0000256" key="13">
    <source>
        <dbReference type="PROSITE-ProRule" id="PRU01343"/>
    </source>
</evidence>
<evidence type="ECO:0000256" key="1">
    <source>
        <dbReference type="ARBA" id="ARBA00001936"/>
    </source>
</evidence>
<keyword evidence="7" id="KW-0862">Zinc</keyword>
<comment type="similarity">
    <text evidence="2">Belongs to the DNA repair enzymes AP/ExoA family.</text>
</comment>
<evidence type="ECO:0000256" key="4">
    <source>
        <dbReference type="ARBA" id="ARBA00022723"/>
    </source>
</evidence>
<evidence type="ECO:0000256" key="5">
    <source>
        <dbReference type="ARBA" id="ARBA00022771"/>
    </source>
</evidence>
<sequence>MFDTLEADIVVFQETKIQRKDLRDDMVLVPGWDCYFSLPRIKRGYSGVAIYTRNSTCCPIRAEEGLTGVLSPPSSSISFRDLPGEQQIGGYPTSKQLSRLEIDAATLDSEGRCVILEFPAFVLIGIYCPANRDESRDCFRLNFIDALDMRIRNLVSIGKRVFLTGDLNISRGEIDAAHAAEAIRKGQSTVNDFVSSPARRVFNQLLTDGEVVGERDEGRERPALHDICRWFHPQRRGMYTCWEQRINARPGNYGSRIDYVLCSPDMWDWFTDSNIQEGLLGSDHCPVYAVFKDSVPLDGELVKIHDIVNPPSMFKDGKRQLEYSTKYLLPLSGRLMPEFDKRRSIKDMFSLKPASSLQKPSSSVTTANQTSIEEGEATVKPIECAVSRTPIIHSAPASQDPKIPKGITRKRAEKSQPPRPAVPVKRSKSGVQSSTPPAWGQQTLQGFFKPKSLASESLNISPAECPPAPLPTTKQLLQSPPKSCAPPASSLPGGYRSGSSVVSASAEEANASILPGPSDSQETDTVIDQVASKQDWSKLFSKKPPPKCESHQESCISLITKKPGVNRGRAFWICPRPLGPSGNKENGTQWRCATFIWASDWNAQS</sequence>
<comment type="cofactor">
    <cofactor evidence="1">
        <name>Mn(2+)</name>
        <dbReference type="ChEBI" id="CHEBI:29035"/>
    </cofactor>
</comment>
<dbReference type="GO" id="GO:0003906">
    <property type="term" value="F:DNA-(apurinic or apyrimidinic site) endonuclease activity"/>
    <property type="evidence" value="ECO:0007669"/>
    <property type="project" value="TreeGrafter"/>
</dbReference>
<feature type="active site" description="Proton acceptor" evidence="10">
    <location>
        <position position="284"/>
    </location>
</feature>
<feature type="region of interest" description="Disordered" evidence="14">
    <location>
        <begin position="390"/>
        <end position="442"/>
    </location>
</feature>
<dbReference type="GO" id="GO:0008270">
    <property type="term" value="F:zinc ion binding"/>
    <property type="evidence" value="ECO:0007669"/>
    <property type="project" value="UniProtKB-KW"/>
</dbReference>
<dbReference type="InterPro" id="IPR004808">
    <property type="entry name" value="AP_endonuc_1"/>
</dbReference>
<dbReference type="InterPro" id="IPR020848">
    <property type="entry name" value="AP_endonuclease_F1_CS"/>
</dbReference>
<protein>
    <recommendedName>
        <fullName evidence="3">DNA-(apurinic or apyrimidinic site) endonuclease 2</fullName>
    </recommendedName>
</protein>
<keyword evidence="6" id="KW-0378">Hydrolase</keyword>
<feature type="compositionally biased region" description="Polar residues" evidence="14">
    <location>
        <begin position="355"/>
        <end position="372"/>
    </location>
</feature>
<dbReference type="CDD" id="cd09088">
    <property type="entry name" value="Ape2-like_AP-endo"/>
    <property type="match status" value="1"/>
</dbReference>
<accession>A0A3A2ZZP8</accession>
<dbReference type="GO" id="GO:0006284">
    <property type="term" value="P:base-excision repair"/>
    <property type="evidence" value="ECO:0007669"/>
    <property type="project" value="TreeGrafter"/>
</dbReference>
<dbReference type="Proteomes" id="UP000266188">
    <property type="component" value="Unassembled WGS sequence"/>
</dbReference>
<feature type="compositionally biased region" description="Low complexity" evidence="14">
    <location>
        <begin position="479"/>
        <end position="502"/>
    </location>
</feature>
<dbReference type="STRING" id="2070753.A0A3A2ZZP8"/>
<dbReference type="PROSITE" id="PS51999">
    <property type="entry name" value="ZF_GRF"/>
    <property type="match status" value="1"/>
</dbReference>
<dbReference type="GO" id="GO:0005634">
    <property type="term" value="C:nucleus"/>
    <property type="evidence" value="ECO:0007669"/>
    <property type="project" value="TreeGrafter"/>
</dbReference>
<keyword evidence="11" id="KW-0464">Manganese</keyword>
<feature type="site" description="Transition state stabilizer" evidence="12">
    <location>
        <position position="168"/>
    </location>
</feature>
<evidence type="ECO:0000259" key="15">
    <source>
        <dbReference type="PROSITE" id="PS51999"/>
    </source>
</evidence>
<keyword evidence="16" id="KW-0456">Lyase</keyword>
<dbReference type="InterPro" id="IPR005135">
    <property type="entry name" value="Endo/exonuclease/phosphatase"/>
</dbReference>
<dbReference type="FunFam" id="3.60.10.10:FF:000079">
    <property type="entry name" value="DNA-(apurinic or apyrimidinic site) lyase"/>
    <property type="match status" value="1"/>
</dbReference>
<evidence type="ECO:0000256" key="10">
    <source>
        <dbReference type="PIRSR" id="PIRSR604808-1"/>
    </source>
</evidence>
<comment type="caution">
    <text evidence="16">The sequence shown here is derived from an EMBL/GenBank/DDBJ whole genome shotgun (WGS) entry which is preliminary data.</text>
</comment>
<feature type="binding site" evidence="11">
    <location>
        <position position="168"/>
    </location>
    <ligand>
        <name>Mg(2+)</name>
        <dbReference type="ChEBI" id="CHEBI:18420"/>
        <label>1</label>
    </ligand>
</feature>
<feature type="region of interest" description="Disordered" evidence="14">
    <location>
        <begin position="355"/>
        <end position="376"/>
    </location>
</feature>
<dbReference type="GO" id="GO:0008311">
    <property type="term" value="F:double-stranded DNA 3'-5' DNA exonuclease activity"/>
    <property type="evidence" value="ECO:0007669"/>
    <property type="project" value="TreeGrafter"/>
</dbReference>
<feature type="binding site" evidence="11">
    <location>
        <position position="283"/>
    </location>
    <ligand>
        <name>Mg(2+)</name>
        <dbReference type="ChEBI" id="CHEBI:18420"/>
        <label>1</label>
    </ligand>
</feature>
<proteinExistence type="inferred from homology"/>
<feature type="compositionally biased region" description="Polar residues" evidence="14">
    <location>
        <begin position="429"/>
        <end position="442"/>
    </location>
</feature>
<evidence type="ECO:0000256" key="2">
    <source>
        <dbReference type="ARBA" id="ARBA00007092"/>
    </source>
</evidence>